<accession>A0A5J6QP33</accession>
<feature type="domain" description="ABM" evidence="1">
    <location>
        <begin position="10"/>
        <end position="96"/>
    </location>
</feature>
<protein>
    <submittedName>
        <fullName evidence="2">Antibiotic biosynthesis monooxygenase</fullName>
    </submittedName>
</protein>
<dbReference type="InterPro" id="IPR052936">
    <property type="entry name" value="Jasmonate_Hydroxylase-like"/>
</dbReference>
<proteinExistence type="predicted"/>
<dbReference type="GO" id="GO:0004497">
    <property type="term" value="F:monooxygenase activity"/>
    <property type="evidence" value="ECO:0007669"/>
    <property type="project" value="UniProtKB-KW"/>
</dbReference>
<dbReference type="InterPro" id="IPR007138">
    <property type="entry name" value="ABM_dom"/>
</dbReference>
<evidence type="ECO:0000313" key="2">
    <source>
        <dbReference type="EMBL" id="QEY64240.1"/>
    </source>
</evidence>
<dbReference type="RefSeq" id="WP_151135690.1">
    <property type="nucleotide sequence ID" value="NZ_CP043311.1"/>
</dbReference>
<dbReference type="EMBL" id="CP043311">
    <property type="protein sequence ID" value="QEY64240.1"/>
    <property type="molecule type" value="Genomic_DNA"/>
</dbReference>
<evidence type="ECO:0000259" key="1">
    <source>
        <dbReference type="PROSITE" id="PS51725"/>
    </source>
</evidence>
<organism evidence="2 3">
    <name type="scientific">Metapseudomonas lalkuanensis</name>
    <dbReference type="NCBI Taxonomy" id="2604832"/>
    <lineage>
        <taxon>Bacteria</taxon>
        <taxon>Pseudomonadati</taxon>
        <taxon>Pseudomonadota</taxon>
        <taxon>Gammaproteobacteria</taxon>
        <taxon>Pseudomonadales</taxon>
        <taxon>Pseudomonadaceae</taxon>
        <taxon>Metapseudomonas</taxon>
    </lineage>
</organism>
<dbReference type="KEGG" id="plal:FXN65_20055"/>
<reference evidence="2 3" key="1">
    <citation type="submission" date="2019-08" db="EMBL/GenBank/DDBJ databases">
        <title>Whole-genome Sequencing of e-waste polymer degrading bacterium Pseudomonas sp. strain PE08.</title>
        <authorList>
            <person name="Kirdat K."/>
            <person name="Debbarma P."/>
            <person name="Narawade N."/>
            <person name="Suyal D."/>
            <person name="Thorat V."/>
            <person name="Shouche Y."/>
            <person name="Goel R."/>
            <person name="Yadav A."/>
        </authorList>
    </citation>
    <scope>NUCLEOTIDE SEQUENCE [LARGE SCALE GENOMIC DNA]</scope>
    <source>
        <strain evidence="2 3">PE08</strain>
    </source>
</reference>
<dbReference type="PANTHER" id="PTHR37811:SF2">
    <property type="entry name" value="ABM DOMAIN-CONTAINING PROTEIN"/>
    <property type="match status" value="1"/>
</dbReference>
<dbReference type="PANTHER" id="PTHR37811">
    <property type="entry name" value="BLL5343 PROTEIN"/>
    <property type="match status" value="1"/>
</dbReference>
<dbReference type="AlphaFoldDB" id="A0A5J6QP33"/>
<keyword evidence="2" id="KW-0560">Oxidoreductase</keyword>
<dbReference type="Gene3D" id="3.30.70.100">
    <property type="match status" value="1"/>
</dbReference>
<keyword evidence="2" id="KW-0503">Monooxygenase</keyword>
<dbReference type="PROSITE" id="PS51725">
    <property type="entry name" value="ABM"/>
    <property type="match status" value="1"/>
</dbReference>
<dbReference type="InterPro" id="IPR011008">
    <property type="entry name" value="Dimeric_a/b-barrel"/>
</dbReference>
<keyword evidence="3" id="KW-1185">Reference proteome</keyword>
<dbReference type="SUPFAM" id="SSF54909">
    <property type="entry name" value="Dimeric alpha+beta barrel"/>
    <property type="match status" value="1"/>
</dbReference>
<dbReference type="Proteomes" id="UP000327179">
    <property type="component" value="Chromosome"/>
</dbReference>
<dbReference type="Pfam" id="PF03992">
    <property type="entry name" value="ABM"/>
    <property type="match status" value="1"/>
</dbReference>
<gene>
    <name evidence="2" type="ORF">FXN65_20055</name>
</gene>
<sequence>MIARTPEPPYYAVIFTSLRSDTEQDYAVTAERMLELAREQPGFLGVESARGADGLGITVSYWRDEASIRAWRVQAEHREAQRRGRTDWYRAFRTRVAHVERDYGLE</sequence>
<name>A0A5J6QP33_9GAMM</name>
<evidence type="ECO:0000313" key="3">
    <source>
        <dbReference type="Proteomes" id="UP000327179"/>
    </source>
</evidence>